<feature type="transmembrane region" description="Helical" evidence="1">
    <location>
        <begin position="12"/>
        <end position="37"/>
    </location>
</feature>
<dbReference type="VEuPathDB" id="FungiDB:ASPFODRAFT_125503"/>
<keyword evidence="1" id="KW-0812">Transmembrane</keyword>
<protein>
    <submittedName>
        <fullName evidence="2">Uncharacterized protein</fullName>
    </submittedName>
</protein>
<accession>A0A1M3TWQ4</accession>
<feature type="non-terminal residue" evidence="2">
    <location>
        <position position="1"/>
    </location>
</feature>
<evidence type="ECO:0000313" key="3">
    <source>
        <dbReference type="Proteomes" id="UP000184063"/>
    </source>
</evidence>
<name>A0A1M3TWQ4_ASPLC</name>
<organism evidence="2 3">
    <name type="scientific">Aspergillus luchuensis (strain CBS 106.47)</name>
    <dbReference type="NCBI Taxonomy" id="1137211"/>
    <lineage>
        <taxon>Eukaryota</taxon>
        <taxon>Fungi</taxon>
        <taxon>Dikarya</taxon>
        <taxon>Ascomycota</taxon>
        <taxon>Pezizomycotina</taxon>
        <taxon>Eurotiomycetes</taxon>
        <taxon>Eurotiomycetidae</taxon>
        <taxon>Eurotiales</taxon>
        <taxon>Aspergillaceae</taxon>
        <taxon>Aspergillus</taxon>
        <taxon>Aspergillus subgen. Circumdati</taxon>
    </lineage>
</organism>
<evidence type="ECO:0000313" key="2">
    <source>
        <dbReference type="EMBL" id="OJZ91230.1"/>
    </source>
</evidence>
<feature type="transmembrane region" description="Helical" evidence="1">
    <location>
        <begin position="92"/>
        <end position="110"/>
    </location>
</feature>
<feature type="transmembrane region" description="Helical" evidence="1">
    <location>
        <begin position="57"/>
        <end position="80"/>
    </location>
</feature>
<dbReference type="AlphaFoldDB" id="A0A1M3TWQ4"/>
<gene>
    <name evidence="2" type="ORF">ASPFODRAFT_125503</name>
</gene>
<dbReference type="OrthoDB" id="3254104at2759"/>
<sequence length="149" mass="17197">YINMLFNIEKVPFIDNILAATFCWILLARYLVFPGMFMSLQISVFLKEAIYEAVQNVFLLGIIVICYFISLCGASWLYYYNKKKGYLILSRPVFINSVTSFVNIFINVYTVRAKTWLVTVIVTVAVTGFFVVLSGILFIFYNNYLLAKL</sequence>
<dbReference type="Proteomes" id="UP000184063">
    <property type="component" value="Unassembled WGS sequence"/>
</dbReference>
<keyword evidence="1" id="KW-1133">Transmembrane helix</keyword>
<dbReference type="EMBL" id="KV878237">
    <property type="protein sequence ID" value="OJZ91230.1"/>
    <property type="molecule type" value="Genomic_DNA"/>
</dbReference>
<feature type="transmembrane region" description="Helical" evidence="1">
    <location>
        <begin position="116"/>
        <end position="141"/>
    </location>
</feature>
<keyword evidence="1" id="KW-0472">Membrane</keyword>
<evidence type="ECO:0000256" key="1">
    <source>
        <dbReference type="SAM" id="Phobius"/>
    </source>
</evidence>
<proteinExistence type="predicted"/>
<reference evidence="3" key="1">
    <citation type="journal article" date="2017" name="Genome Biol.">
        <title>Comparative genomics reveals high biological diversity and specific adaptations in the industrially and medically important fungal genus Aspergillus.</title>
        <authorList>
            <person name="de Vries R.P."/>
            <person name="Riley R."/>
            <person name="Wiebenga A."/>
            <person name="Aguilar-Osorio G."/>
            <person name="Amillis S."/>
            <person name="Uchima C.A."/>
            <person name="Anderluh G."/>
            <person name="Asadollahi M."/>
            <person name="Askin M."/>
            <person name="Barry K."/>
            <person name="Battaglia E."/>
            <person name="Bayram O."/>
            <person name="Benocci T."/>
            <person name="Braus-Stromeyer S.A."/>
            <person name="Caldana C."/>
            <person name="Canovas D."/>
            <person name="Cerqueira G.C."/>
            <person name="Chen F."/>
            <person name="Chen W."/>
            <person name="Choi C."/>
            <person name="Clum A."/>
            <person name="Dos Santos R.A."/>
            <person name="Damasio A.R."/>
            <person name="Diallinas G."/>
            <person name="Emri T."/>
            <person name="Fekete E."/>
            <person name="Flipphi M."/>
            <person name="Freyberg S."/>
            <person name="Gallo A."/>
            <person name="Gournas C."/>
            <person name="Habgood R."/>
            <person name="Hainaut M."/>
            <person name="Harispe M.L."/>
            <person name="Henrissat B."/>
            <person name="Hilden K.S."/>
            <person name="Hope R."/>
            <person name="Hossain A."/>
            <person name="Karabika E."/>
            <person name="Karaffa L."/>
            <person name="Karanyi Z."/>
            <person name="Krasevec N."/>
            <person name="Kuo A."/>
            <person name="Kusch H."/>
            <person name="LaButti K."/>
            <person name="Lagendijk E.L."/>
            <person name="Lapidus A."/>
            <person name="Levasseur A."/>
            <person name="Lindquist E."/>
            <person name="Lipzen A."/>
            <person name="Logrieco A.F."/>
            <person name="MacCabe A."/>
            <person name="Maekelae M.R."/>
            <person name="Malavazi I."/>
            <person name="Melin P."/>
            <person name="Meyer V."/>
            <person name="Mielnichuk N."/>
            <person name="Miskei M."/>
            <person name="Molnar A.P."/>
            <person name="Mule G."/>
            <person name="Ngan C.Y."/>
            <person name="Orejas M."/>
            <person name="Orosz E."/>
            <person name="Ouedraogo J.P."/>
            <person name="Overkamp K.M."/>
            <person name="Park H.-S."/>
            <person name="Perrone G."/>
            <person name="Piumi F."/>
            <person name="Punt P.J."/>
            <person name="Ram A.F."/>
            <person name="Ramon A."/>
            <person name="Rauscher S."/>
            <person name="Record E."/>
            <person name="Riano-Pachon D.M."/>
            <person name="Robert V."/>
            <person name="Roehrig J."/>
            <person name="Ruller R."/>
            <person name="Salamov A."/>
            <person name="Salih N.S."/>
            <person name="Samson R.A."/>
            <person name="Sandor E."/>
            <person name="Sanguinetti M."/>
            <person name="Schuetze T."/>
            <person name="Sepcic K."/>
            <person name="Shelest E."/>
            <person name="Sherlock G."/>
            <person name="Sophianopoulou V."/>
            <person name="Squina F.M."/>
            <person name="Sun H."/>
            <person name="Susca A."/>
            <person name="Todd R.B."/>
            <person name="Tsang A."/>
            <person name="Unkles S.E."/>
            <person name="van de Wiele N."/>
            <person name="van Rossen-Uffink D."/>
            <person name="Oliveira J.V."/>
            <person name="Vesth T.C."/>
            <person name="Visser J."/>
            <person name="Yu J.-H."/>
            <person name="Zhou M."/>
            <person name="Andersen M.R."/>
            <person name="Archer D.B."/>
            <person name="Baker S.E."/>
            <person name="Benoit I."/>
            <person name="Brakhage A.A."/>
            <person name="Braus G.H."/>
            <person name="Fischer R."/>
            <person name="Frisvad J.C."/>
            <person name="Goldman G.H."/>
            <person name="Houbraken J."/>
            <person name="Oakley B."/>
            <person name="Pocsi I."/>
            <person name="Scazzocchio C."/>
            <person name="Seiboth B."/>
            <person name="vanKuyk P.A."/>
            <person name="Wortman J."/>
            <person name="Dyer P.S."/>
            <person name="Grigoriev I.V."/>
        </authorList>
    </citation>
    <scope>NUCLEOTIDE SEQUENCE [LARGE SCALE GENOMIC DNA]</scope>
    <source>
        <strain evidence="3">CBS 106.47</strain>
    </source>
</reference>